<evidence type="ECO:0000313" key="3">
    <source>
        <dbReference type="Proteomes" id="UP000658514"/>
    </source>
</evidence>
<keyword evidence="3" id="KW-1185">Reference proteome</keyword>
<proteinExistence type="predicted"/>
<name>A0ABR8AAS1_9CYAN</name>
<feature type="signal peptide" evidence="1">
    <location>
        <begin position="1"/>
        <end position="27"/>
    </location>
</feature>
<dbReference type="EMBL" id="JACJQH010000023">
    <property type="protein sequence ID" value="MBD2197008.1"/>
    <property type="molecule type" value="Genomic_DNA"/>
</dbReference>
<comment type="caution">
    <text evidence="2">The sequence shown here is derived from an EMBL/GenBank/DDBJ whole genome shotgun (WGS) entry which is preliminary data.</text>
</comment>
<evidence type="ECO:0000313" key="2">
    <source>
        <dbReference type="EMBL" id="MBD2197008.1"/>
    </source>
</evidence>
<evidence type="ECO:0008006" key="4">
    <source>
        <dbReference type="Google" id="ProtNLM"/>
    </source>
</evidence>
<accession>A0ABR8AAS1</accession>
<feature type="chain" id="PRO_5045521794" description="PEP-CTERM sorting domain-containing protein" evidence="1">
    <location>
        <begin position="28"/>
        <end position="269"/>
    </location>
</feature>
<protein>
    <recommendedName>
        <fullName evidence="4">PEP-CTERM sorting domain-containing protein</fullName>
    </recommendedName>
</protein>
<reference evidence="2 3" key="1">
    <citation type="journal article" date="2020" name="ISME J.">
        <title>Comparative genomics reveals insights into cyanobacterial evolution and habitat adaptation.</title>
        <authorList>
            <person name="Chen M.Y."/>
            <person name="Teng W.K."/>
            <person name="Zhao L."/>
            <person name="Hu C.X."/>
            <person name="Zhou Y.K."/>
            <person name="Han B.P."/>
            <person name="Song L.R."/>
            <person name="Shu W.S."/>
        </authorList>
    </citation>
    <scope>NUCLEOTIDE SEQUENCE [LARGE SCALE GENOMIC DNA]</scope>
    <source>
        <strain evidence="2 3">FACHB-288</strain>
    </source>
</reference>
<evidence type="ECO:0000256" key="1">
    <source>
        <dbReference type="SAM" id="SignalP"/>
    </source>
</evidence>
<dbReference type="Proteomes" id="UP000658514">
    <property type="component" value="Unassembled WGS sequence"/>
</dbReference>
<sequence>MKSFLVKSAIASGVVLSLAAINRPAMAASFVVSIEDAKVQQANLNNLVNANVQTFDGLTTGYKAAGFAWNNGTTNVGSYQNTLIFNADQYGGAGGTKQYFDVDTSRSKNGQTVSTLEFTQAQSYFGLWWSAGDSTNAMKFYSNGNLVQTMTTADVKNYISKLANKSDYYGNPNSAFAGKNTGEPYAFINFYYDGGTFDKIEFTNLKPDGTLSGTGFESDNHTIATGYKTFTGNIVTVVPESSSLFGVLAIGLVGASSFLTRRVKKSSVA</sequence>
<gene>
    <name evidence="2" type="ORF">H6G24_16145</name>
</gene>
<dbReference type="RefSeq" id="WP_190543194.1">
    <property type="nucleotide sequence ID" value="NZ_CAWPNO010000055.1"/>
</dbReference>
<organism evidence="2 3">
    <name type="scientific">Calothrix parietina FACHB-288</name>
    <dbReference type="NCBI Taxonomy" id="2692896"/>
    <lineage>
        <taxon>Bacteria</taxon>
        <taxon>Bacillati</taxon>
        <taxon>Cyanobacteriota</taxon>
        <taxon>Cyanophyceae</taxon>
        <taxon>Nostocales</taxon>
        <taxon>Calotrichaceae</taxon>
        <taxon>Calothrix</taxon>
    </lineage>
</organism>
<keyword evidence="1" id="KW-0732">Signal</keyword>